<organism evidence="2">
    <name type="scientific">Raspberry vein chlorosis virus</name>
    <dbReference type="NCBI Taxonomy" id="758677"/>
    <lineage>
        <taxon>Viruses</taxon>
        <taxon>Riboviria</taxon>
        <taxon>Orthornavirae</taxon>
        <taxon>Negarnaviricota</taxon>
        <taxon>Haploviricotina</taxon>
        <taxon>Monjiviricetes</taxon>
        <taxon>Mononegavirales</taxon>
        <taxon>Rhabdoviridae</taxon>
        <taxon>Betarhabdovirinae</taxon>
        <taxon>Alphacytorhabdovirus</taxon>
        <taxon>Alphacytorhabdovirus alpharubi</taxon>
        <taxon>Cytorhabdovirus rubus</taxon>
    </lineage>
</organism>
<proteinExistence type="predicted"/>
<feature type="region of interest" description="Disordered" evidence="1">
    <location>
        <begin position="27"/>
        <end position="68"/>
    </location>
</feature>
<gene>
    <name evidence="2" type="primary">P</name>
</gene>
<evidence type="ECO:0000256" key="1">
    <source>
        <dbReference type="SAM" id="MobiDB-lite"/>
    </source>
</evidence>
<feature type="region of interest" description="Disordered" evidence="1">
    <location>
        <begin position="315"/>
        <end position="340"/>
    </location>
</feature>
<reference evidence="2" key="1">
    <citation type="journal article" date="2019" name="Virus Res.">
        <title>The complete sequences of two divergent variants of the rhabdovirus raspberry vein chlorosis virus and the design of improved primers for virus detection.</title>
        <authorList>
            <person name="Jones S."/>
            <person name="McGavin W."/>
            <person name="MacFarlane S."/>
        </authorList>
    </citation>
    <scope>NUCLEOTIDE SEQUENCE</scope>
    <source>
        <strain evidence="2">Hutton_2</strain>
    </source>
</reference>
<accession>A0A482PG22</accession>
<name>A0A482PG22_9RHAB</name>
<feature type="compositionally biased region" description="Acidic residues" evidence="1">
    <location>
        <begin position="316"/>
        <end position="326"/>
    </location>
</feature>
<protein>
    <submittedName>
        <fullName evidence="2">Phosphoprotein</fullName>
    </submittedName>
</protein>
<feature type="compositionally biased region" description="Basic and acidic residues" evidence="1">
    <location>
        <begin position="35"/>
        <end position="57"/>
    </location>
</feature>
<sequence>MDNLNFDSLSDPILDVAMSEIDQERDIDNLVANKNRSENVDVGKNSESKNGGKKEEVGGNDGYQEDIPYDRDDIETALTDLKHLCDAMGVNYTVPMENQVKNLFRDEEVCYTHLIWYLRGIISANQTQIIPTITGAIADMKMETRQLQTASNKLSKETANIEKSAKSMYDEIKAIKEDIKESFRSSMKLFMEEMQKTPMTPVEERSSPNPSKISDLKTVKDLVLNSYGNSSEVSPANKADIPGPAHTNKVITDYHKEKRAALIKYGVDPSLVRSYEDGVIDAMYPDDIHAQLRTIRLNESIKKQIRQSLEERLEDYLDEDDEDEEMSNQSIHDENYASTE</sequence>
<feature type="compositionally biased region" description="Basic and acidic residues" evidence="1">
    <location>
        <begin position="331"/>
        <end position="340"/>
    </location>
</feature>
<evidence type="ECO:0000313" key="2">
    <source>
        <dbReference type="EMBL" id="QBS46639.1"/>
    </source>
</evidence>
<dbReference type="EMBL" id="MK257717">
    <property type="protein sequence ID" value="QBS46639.1"/>
    <property type="molecule type" value="Genomic_RNA"/>
</dbReference>